<accession>A0A2S1YLI4</accession>
<sequence length="402" mass="45196">MKTLLKLSLMSLFVFFLLFSCKKADSSSSADVKMESASRDEAAVTTDASSSESEEPKQQLQIQAGQITAGEWNDLNNWSFWESLNENSEFSEMSNYWKYNLRDRISVKIKSGSENVIDTPVTLLNSNDEIVWISRTNNKGNAVLWPFLKNSKKSDLQNLKVKVGNEIFGNIQKYSKLKSNDLSVKNYIKRNSEKIIDVAFMVDATGSMGDEIDYLKEELADVISKVKDENQNVKMNMGAVFYRDQGEEYVTKISDFSSNINTTINFIKEQSAAGGGDFPEAVETALDKSINNLQWSENATSRILFLVLDAPPHYEDQIVSEIHDLVETASKKGIKIIPITASGIDKETEFLMRYMAIATNGTYVFITNDSGIGNDHLIASVGDYQVEYLNKLMERLINESLK</sequence>
<dbReference type="SUPFAM" id="SSF53300">
    <property type="entry name" value="vWA-like"/>
    <property type="match status" value="1"/>
</dbReference>
<dbReference type="GO" id="GO:0005737">
    <property type="term" value="C:cytoplasm"/>
    <property type="evidence" value="ECO:0007669"/>
    <property type="project" value="TreeGrafter"/>
</dbReference>
<dbReference type="OrthoDB" id="9805121at2"/>
<dbReference type="InterPro" id="IPR052969">
    <property type="entry name" value="Thr-specific_kinase-like"/>
</dbReference>
<evidence type="ECO:0000313" key="8">
    <source>
        <dbReference type="Proteomes" id="UP000245250"/>
    </source>
</evidence>
<organism evidence="7 8">
    <name type="scientific">Flavobacterium crocinum</name>
    <dbReference type="NCBI Taxonomy" id="2183896"/>
    <lineage>
        <taxon>Bacteria</taxon>
        <taxon>Pseudomonadati</taxon>
        <taxon>Bacteroidota</taxon>
        <taxon>Flavobacteriia</taxon>
        <taxon>Flavobacteriales</taxon>
        <taxon>Flavobacteriaceae</taxon>
        <taxon>Flavobacterium</taxon>
    </lineage>
</organism>
<gene>
    <name evidence="7" type="ORF">HYN56_11815</name>
</gene>
<proteinExistence type="predicted"/>
<dbReference type="CDD" id="cd00198">
    <property type="entry name" value="vWFA"/>
    <property type="match status" value="1"/>
</dbReference>
<evidence type="ECO:0000256" key="5">
    <source>
        <dbReference type="SAM" id="SignalP"/>
    </source>
</evidence>
<dbReference type="Proteomes" id="UP000245250">
    <property type="component" value="Chromosome"/>
</dbReference>
<dbReference type="Pfam" id="PF25106">
    <property type="entry name" value="VWA_4"/>
    <property type="match status" value="1"/>
</dbReference>
<dbReference type="PANTHER" id="PTHR47763">
    <property type="entry name" value="ALPHA-PROTEIN KINASE VWKA"/>
    <property type="match status" value="1"/>
</dbReference>
<feature type="region of interest" description="Disordered" evidence="4">
    <location>
        <begin position="30"/>
        <end position="62"/>
    </location>
</feature>
<dbReference type="SMART" id="SM00327">
    <property type="entry name" value="VWA"/>
    <property type="match status" value="1"/>
</dbReference>
<feature type="chain" id="PRO_5015504486" description="VWFA domain-containing protein" evidence="5">
    <location>
        <begin position="25"/>
        <end position="402"/>
    </location>
</feature>
<dbReference type="InterPro" id="IPR036465">
    <property type="entry name" value="vWFA_dom_sf"/>
</dbReference>
<dbReference type="Gene3D" id="3.40.50.410">
    <property type="entry name" value="von Willebrand factor, type A domain"/>
    <property type="match status" value="1"/>
</dbReference>
<name>A0A2S1YLI4_9FLAO</name>
<keyword evidence="3 5" id="KW-0732">Signal</keyword>
<keyword evidence="8" id="KW-1185">Reference proteome</keyword>
<dbReference type="PROSITE" id="PS50234">
    <property type="entry name" value="VWFA"/>
    <property type="match status" value="1"/>
</dbReference>
<evidence type="ECO:0000256" key="3">
    <source>
        <dbReference type="ARBA" id="ARBA00022729"/>
    </source>
</evidence>
<feature type="signal peptide" evidence="5">
    <location>
        <begin position="1"/>
        <end position="24"/>
    </location>
</feature>
<dbReference type="KEGG" id="fcr:HYN56_11815"/>
<keyword evidence="2" id="KW-0964">Secreted</keyword>
<dbReference type="InterPro" id="IPR002035">
    <property type="entry name" value="VWF_A"/>
</dbReference>
<protein>
    <recommendedName>
        <fullName evidence="6">VWFA domain-containing protein</fullName>
    </recommendedName>
</protein>
<dbReference type="GO" id="GO:0004674">
    <property type="term" value="F:protein serine/threonine kinase activity"/>
    <property type="evidence" value="ECO:0007669"/>
    <property type="project" value="TreeGrafter"/>
</dbReference>
<reference evidence="7 8" key="1">
    <citation type="submission" date="2018-05" db="EMBL/GenBank/DDBJ databases">
        <title>Genome sequencing of Flavobacterium sp. HYN0056.</title>
        <authorList>
            <person name="Yi H."/>
            <person name="Baek C."/>
        </authorList>
    </citation>
    <scope>NUCLEOTIDE SEQUENCE [LARGE SCALE GENOMIC DNA]</scope>
    <source>
        <strain evidence="7 8">HYN0056</strain>
    </source>
</reference>
<dbReference type="InterPro" id="IPR056861">
    <property type="entry name" value="HMCN1-like_VWA"/>
</dbReference>
<feature type="compositionally biased region" description="Basic and acidic residues" evidence="4">
    <location>
        <begin position="32"/>
        <end position="42"/>
    </location>
</feature>
<feature type="domain" description="VWFA" evidence="6">
    <location>
        <begin position="197"/>
        <end position="396"/>
    </location>
</feature>
<evidence type="ECO:0000313" key="7">
    <source>
        <dbReference type="EMBL" id="AWK04876.1"/>
    </source>
</evidence>
<dbReference type="EMBL" id="CP029255">
    <property type="protein sequence ID" value="AWK04876.1"/>
    <property type="molecule type" value="Genomic_DNA"/>
</dbReference>
<dbReference type="PANTHER" id="PTHR47763:SF1">
    <property type="entry name" value="DUF659 DOMAIN-CONTAINING PROTEIN"/>
    <property type="match status" value="1"/>
</dbReference>
<evidence type="ECO:0000259" key="6">
    <source>
        <dbReference type="PROSITE" id="PS50234"/>
    </source>
</evidence>
<comment type="subcellular location">
    <subcellularLocation>
        <location evidence="1">Secreted</location>
    </subcellularLocation>
</comment>
<evidence type="ECO:0000256" key="1">
    <source>
        <dbReference type="ARBA" id="ARBA00004613"/>
    </source>
</evidence>
<evidence type="ECO:0000256" key="4">
    <source>
        <dbReference type="SAM" id="MobiDB-lite"/>
    </source>
</evidence>
<dbReference type="PROSITE" id="PS51257">
    <property type="entry name" value="PROKAR_LIPOPROTEIN"/>
    <property type="match status" value="1"/>
</dbReference>
<dbReference type="AlphaFoldDB" id="A0A2S1YLI4"/>
<evidence type="ECO:0000256" key="2">
    <source>
        <dbReference type="ARBA" id="ARBA00022525"/>
    </source>
</evidence>